<comment type="caution">
    <text evidence="2">The sequence shown here is derived from an EMBL/GenBank/DDBJ whole genome shotgun (WGS) entry which is preliminary data.</text>
</comment>
<evidence type="ECO:0000313" key="2">
    <source>
        <dbReference type="EMBL" id="MBE6832668.1"/>
    </source>
</evidence>
<gene>
    <name evidence="2" type="ORF">E7512_03655</name>
</gene>
<protein>
    <submittedName>
        <fullName evidence="2">Oligosaccharide repeat unit polymerase</fullName>
    </submittedName>
</protein>
<keyword evidence="1" id="KW-0472">Membrane</keyword>
<feature type="transmembrane region" description="Helical" evidence="1">
    <location>
        <begin position="250"/>
        <end position="267"/>
    </location>
</feature>
<feature type="transmembrane region" description="Helical" evidence="1">
    <location>
        <begin position="228"/>
        <end position="244"/>
    </location>
</feature>
<proteinExistence type="predicted"/>
<feature type="transmembrane region" description="Helical" evidence="1">
    <location>
        <begin position="75"/>
        <end position="99"/>
    </location>
</feature>
<feature type="transmembrane region" description="Helical" evidence="1">
    <location>
        <begin position="202"/>
        <end position="221"/>
    </location>
</feature>
<organism evidence="2 3">
    <name type="scientific">Faecalispora sporosphaeroides</name>
    <dbReference type="NCBI Taxonomy" id="1549"/>
    <lineage>
        <taxon>Bacteria</taxon>
        <taxon>Bacillati</taxon>
        <taxon>Bacillota</taxon>
        <taxon>Clostridia</taxon>
        <taxon>Eubacteriales</taxon>
        <taxon>Oscillospiraceae</taxon>
        <taxon>Faecalispora</taxon>
    </lineage>
</organism>
<dbReference type="RefSeq" id="WP_020073300.1">
    <property type="nucleotide sequence ID" value="NZ_JBKWRC010000001.1"/>
</dbReference>
<feature type="transmembrane region" description="Helical" evidence="1">
    <location>
        <begin position="34"/>
        <end position="54"/>
    </location>
</feature>
<dbReference type="EMBL" id="SVNY01000002">
    <property type="protein sequence ID" value="MBE6832668.1"/>
    <property type="molecule type" value="Genomic_DNA"/>
</dbReference>
<feature type="transmembrane region" description="Helical" evidence="1">
    <location>
        <begin position="175"/>
        <end position="196"/>
    </location>
</feature>
<feature type="transmembrane region" description="Helical" evidence="1">
    <location>
        <begin position="119"/>
        <end position="140"/>
    </location>
</feature>
<dbReference type="Proteomes" id="UP000754750">
    <property type="component" value="Unassembled WGS sequence"/>
</dbReference>
<evidence type="ECO:0000256" key="1">
    <source>
        <dbReference type="SAM" id="Phobius"/>
    </source>
</evidence>
<keyword evidence="1" id="KW-0812">Transmembrane</keyword>
<keyword evidence="1" id="KW-1133">Transmembrane helix</keyword>
<evidence type="ECO:0000313" key="3">
    <source>
        <dbReference type="Proteomes" id="UP000754750"/>
    </source>
</evidence>
<dbReference type="AlphaFoldDB" id="A0A928KRM2"/>
<feature type="transmembrane region" description="Helical" evidence="1">
    <location>
        <begin position="419"/>
        <end position="438"/>
    </location>
</feature>
<feature type="transmembrane region" description="Helical" evidence="1">
    <location>
        <begin position="365"/>
        <end position="388"/>
    </location>
</feature>
<sequence length="471" mass="53258">MIWKELIVVLGLLISLILFKKASATLNIGKINLLSYTMYLFLLQTYIGAAMVYLGDHNHYTMKYITVDSSFDLMFYSVLLSAILFPLTIIVLYQCFHIDIKQRYKSYLKKSVEVKHERLAFYVISGVGFLCCVLLLIYIIKIGYFPLLRLVRTPAGFEFGVERQRISQIVIVNSYVKNLLLGLFLPLLSYIAFAYAVALKKFWWWALTAVLVGSAIVSATINFEKSPVLFYLFVLLLILMYERGGISRRVVFGFGAAMALFIVFIYGRMGYSFTSGDSNFYNGPIGRTLFTQVGTLTMHFDLFPTIFPFLHGRSLSPTAMHLLGIDGSHVRSAKLVMDFYGSEKVYDGTGGVMNAFYIGEAYANFGFWGMVLSIVYMGVVLGVLFYAFTRLRKTPFQLAMTAMLTSRLALATQGGFVDFIYNFQTYLLLFFLVAGHFAPRIWERLSPRAPAGLIKLLDRLEGKEKKAAGKS</sequence>
<reference evidence="2" key="1">
    <citation type="submission" date="2019-04" db="EMBL/GenBank/DDBJ databases">
        <title>Evolution of Biomass-Degrading Anaerobic Consortia Revealed by Metagenomics.</title>
        <authorList>
            <person name="Peng X."/>
        </authorList>
    </citation>
    <scope>NUCLEOTIDE SEQUENCE</scope>
    <source>
        <strain evidence="2">SIG551</strain>
    </source>
</reference>
<dbReference type="NCBIfam" id="TIGR04370">
    <property type="entry name" value="glyco_rpt_poly"/>
    <property type="match status" value="1"/>
</dbReference>
<name>A0A928KRM2_9FIRM</name>
<accession>A0A928KRM2</accession>